<feature type="region of interest" description="Disordered" evidence="1">
    <location>
        <begin position="1"/>
        <end position="71"/>
    </location>
</feature>
<gene>
    <name evidence="2" type="ORF">J0S82_011182</name>
</gene>
<keyword evidence="3" id="KW-1185">Reference proteome</keyword>
<dbReference type="InterPro" id="IPR037739">
    <property type="entry name" value="C6orf141"/>
</dbReference>
<proteinExistence type="predicted"/>
<evidence type="ECO:0000313" key="2">
    <source>
        <dbReference type="EMBL" id="KAG8512052.1"/>
    </source>
</evidence>
<name>A0A8J6A4C1_GALPY</name>
<dbReference type="PANTHER" id="PTHR36880:SF1">
    <property type="entry name" value="9130008F23RIK PROTEIN"/>
    <property type="match status" value="1"/>
</dbReference>
<feature type="compositionally biased region" description="Polar residues" evidence="1">
    <location>
        <begin position="17"/>
        <end position="27"/>
    </location>
</feature>
<dbReference type="EMBL" id="JAGFMF010011803">
    <property type="protein sequence ID" value="KAG8512052.1"/>
    <property type="molecule type" value="Genomic_DNA"/>
</dbReference>
<dbReference type="Proteomes" id="UP000700334">
    <property type="component" value="Unassembled WGS sequence"/>
</dbReference>
<accession>A0A8J6A4C1</accession>
<evidence type="ECO:0000313" key="3">
    <source>
        <dbReference type="Proteomes" id="UP000700334"/>
    </source>
</evidence>
<protein>
    <submittedName>
        <fullName evidence="2">Uncharacterized protein</fullName>
    </submittedName>
</protein>
<organism evidence="2 3">
    <name type="scientific">Galemys pyrenaicus</name>
    <name type="common">Iberian desman</name>
    <name type="synonym">Pyrenean desman</name>
    <dbReference type="NCBI Taxonomy" id="202257"/>
    <lineage>
        <taxon>Eukaryota</taxon>
        <taxon>Metazoa</taxon>
        <taxon>Chordata</taxon>
        <taxon>Craniata</taxon>
        <taxon>Vertebrata</taxon>
        <taxon>Euteleostomi</taxon>
        <taxon>Mammalia</taxon>
        <taxon>Eutheria</taxon>
        <taxon>Laurasiatheria</taxon>
        <taxon>Eulipotyphla</taxon>
        <taxon>Talpidae</taxon>
        <taxon>Galemys</taxon>
    </lineage>
</organism>
<dbReference type="PANTHER" id="PTHR36880">
    <property type="entry name" value="9130008F23RIK PROTEIN"/>
    <property type="match status" value="1"/>
</dbReference>
<reference evidence="2" key="1">
    <citation type="journal article" date="2021" name="Evol. Appl.">
        <title>The genome of the Pyrenean desman and the effects of bottlenecks and inbreeding on the genomic landscape of an endangered species.</title>
        <authorList>
            <person name="Escoda L."/>
            <person name="Castresana J."/>
        </authorList>
    </citation>
    <scope>NUCLEOTIDE SEQUENCE</scope>
    <source>
        <strain evidence="2">IBE-C5619</strain>
    </source>
</reference>
<dbReference type="OrthoDB" id="9665669at2759"/>
<dbReference type="AlphaFoldDB" id="A0A8J6A4C1"/>
<comment type="caution">
    <text evidence="2">The sequence shown here is derived from an EMBL/GenBank/DDBJ whole genome shotgun (WGS) entry which is preliminary data.</text>
</comment>
<evidence type="ECO:0000256" key="1">
    <source>
        <dbReference type="SAM" id="MobiDB-lite"/>
    </source>
</evidence>
<sequence length="196" mass="21666">MNDPPTRMGAPEAHRATNFTDYASSPGRSLGCSRSFAGEEGRQAPLVPDAPNSTEPGASGSSSDAHDDCRVRKNLNRESWVRDKVLFLLHPERWLGTKKGATGEEEAGEETEGADREAACWSPLFQRKERIFGSRGDFATGAPPQDPSAQPKSVLVRVVDYQVTQEVLRTAWTNSHMTTRTEERSMTAITFRTNRQ</sequence>